<evidence type="ECO:0000313" key="3">
    <source>
        <dbReference type="EMBL" id="SHK52782.1"/>
    </source>
</evidence>
<dbReference type="Gene3D" id="3.30.200.20">
    <property type="entry name" value="Phosphorylase Kinase, domain 1"/>
    <property type="match status" value="1"/>
</dbReference>
<accession>A0A1M6T6W2</accession>
<organism evidence="3 4">
    <name type="scientific">Anaerocolumna jejuensis DSM 15929</name>
    <dbReference type="NCBI Taxonomy" id="1121322"/>
    <lineage>
        <taxon>Bacteria</taxon>
        <taxon>Bacillati</taxon>
        <taxon>Bacillota</taxon>
        <taxon>Clostridia</taxon>
        <taxon>Lachnospirales</taxon>
        <taxon>Lachnospiraceae</taxon>
        <taxon>Anaerocolumna</taxon>
    </lineage>
</organism>
<proteinExistence type="inferred from homology"/>
<comment type="similarity">
    <text evidence="1">Belongs to the pseudomonas-type ThrB family.</text>
</comment>
<dbReference type="RefSeq" id="WP_073276714.1">
    <property type="nucleotide sequence ID" value="NZ_FRAC01000013.1"/>
</dbReference>
<feature type="domain" description="Aminoglycoside phosphotransferase" evidence="2">
    <location>
        <begin position="38"/>
        <end position="264"/>
    </location>
</feature>
<keyword evidence="4" id="KW-1185">Reference proteome</keyword>
<keyword evidence="3" id="KW-0418">Kinase</keyword>
<evidence type="ECO:0000259" key="2">
    <source>
        <dbReference type="Pfam" id="PF01636"/>
    </source>
</evidence>
<dbReference type="STRING" id="1121322.SAMN02745136_02677"/>
<dbReference type="Pfam" id="PF01636">
    <property type="entry name" value="APH"/>
    <property type="match status" value="1"/>
</dbReference>
<dbReference type="OrthoDB" id="9800774at2"/>
<dbReference type="PANTHER" id="PTHR21064">
    <property type="entry name" value="AMINOGLYCOSIDE PHOSPHOTRANSFERASE DOMAIN-CONTAINING PROTEIN-RELATED"/>
    <property type="match status" value="1"/>
</dbReference>
<evidence type="ECO:0000313" key="4">
    <source>
        <dbReference type="Proteomes" id="UP000184386"/>
    </source>
</evidence>
<evidence type="ECO:0000256" key="1">
    <source>
        <dbReference type="ARBA" id="ARBA00038240"/>
    </source>
</evidence>
<gene>
    <name evidence="3" type="ORF">SAMN02745136_02677</name>
</gene>
<reference evidence="3 4" key="1">
    <citation type="submission" date="2016-11" db="EMBL/GenBank/DDBJ databases">
        <authorList>
            <person name="Jaros S."/>
            <person name="Januszkiewicz K."/>
            <person name="Wedrychowicz H."/>
        </authorList>
    </citation>
    <scope>NUCLEOTIDE SEQUENCE [LARGE SCALE GENOMIC DNA]</scope>
    <source>
        <strain evidence="3 4">DSM 15929</strain>
    </source>
</reference>
<sequence>MDSIFFPIQSSILSPDALLSEIKLNYGLKLLQCRLWSSGLNDVYLLQETTRRYFLRTSHAVRFSKKDYEEELNVMLQLRARGINTCIPVKQLDETYIWEINAPEGKRYAVLFEEVKNDKTVSTYNLGKLAAEIHKASDDVNLIISRQHISYELLISLPLKSIIEAGSMNEMDTQFIVESSTQIWNDLISHIPTTAPYYGYCHGDMHSGNIYSTDGIPQIFDFDCMGIGYRAYDLCVYLWDETTINEEFINSDEWKNYLKGYNEVRILSQAEIIAIPAFAALRQLWFIGLIIGATKINNSWDGLNDNFFKEQLKRYTFWYNKWKNNTVI</sequence>
<dbReference type="InterPro" id="IPR011009">
    <property type="entry name" value="Kinase-like_dom_sf"/>
</dbReference>
<dbReference type="Gene3D" id="3.90.1200.10">
    <property type="match status" value="1"/>
</dbReference>
<protein>
    <submittedName>
        <fullName evidence="3">Ser/Thr protein kinase RdoA involved in Cpx stress response, MazF antagonist</fullName>
    </submittedName>
</protein>
<dbReference type="InterPro" id="IPR002575">
    <property type="entry name" value="Aminoglycoside_PTrfase"/>
</dbReference>
<dbReference type="SUPFAM" id="SSF56112">
    <property type="entry name" value="Protein kinase-like (PK-like)"/>
    <property type="match status" value="1"/>
</dbReference>
<dbReference type="EMBL" id="FRAC01000013">
    <property type="protein sequence ID" value="SHK52782.1"/>
    <property type="molecule type" value="Genomic_DNA"/>
</dbReference>
<dbReference type="InterPro" id="IPR050249">
    <property type="entry name" value="Pseudomonas-type_ThrB"/>
</dbReference>
<dbReference type="AlphaFoldDB" id="A0A1M6T6W2"/>
<dbReference type="GO" id="GO:0004413">
    <property type="term" value="F:homoserine kinase activity"/>
    <property type="evidence" value="ECO:0007669"/>
    <property type="project" value="TreeGrafter"/>
</dbReference>
<name>A0A1M6T6W2_9FIRM</name>
<dbReference type="GO" id="GO:0009088">
    <property type="term" value="P:threonine biosynthetic process"/>
    <property type="evidence" value="ECO:0007669"/>
    <property type="project" value="TreeGrafter"/>
</dbReference>
<keyword evidence="3" id="KW-0808">Transferase</keyword>
<dbReference type="PANTHER" id="PTHR21064:SF6">
    <property type="entry name" value="AMINOGLYCOSIDE PHOSPHOTRANSFERASE DOMAIN-CONTAINING PROTEIN"/>
    <property type="match status" value="1"/>
</dbReference>
<dbReference type="Proteomes" id="UP000184386">
    <property type="component" value="Unassembled WGS sequence"/>
</dbReference>